<feature type="compositionally biased region" description="Basic residues" evidence="1">
    <location>
        <begin position="41"/>
        <end position="53"/>
    </location>
</feature>
<dbReference type="Proteomes" id="UP001419268">
    <property type="component" value="Unassembled WGS sequence"/>
</dbReference>
<keyword evidence="3" id="KW-1185">Reference proteome</keyword>
<sequence length="80" mass="9334">MEAETAEELARMNDGADDLGWTTVDSMALTWEHGSGEESQRRKKKKNKGEKERKNKRYLLRALKRDDFLLSNFGKCVDLW</sequence>
<dbReference type="AlphaFoldDB" id="A0AAP0JH50"/>
<feature type="region of interest" description="Disordered" evidence="1">
    <location>
        <begin position="32"/>
        <end position="53"/>
    </location>
</feature>
<protein>
    <submittedName>
        <fullName evidence="2">Uncharacterized protein</fullName>
    </submittedName>
</protein>
<comment type="caution">
    <text evidence="2">The sequence shown here is derived from an EMBL/GenBank/DDBJ whole genome shotgun (WGS) entry which is preliminary data.</text>
</comment>
<feature type="region of interest" description="Disordered" evidence="1">
    <location>
        <begin position="1"/>
        <end position="20"/>
    </location>
</feature>
<gene>
    <name evidence="2" type="ORF">Scep_012849</name>
</gene>
<dbReference type="EMBL" id="JBBNAG010000005">
    <property type="protein sequence ID" value="KAK9133321.1"/>
    <property type="molecule type" value="Genomic_DNA"/>
</dbReference>
<name>A0AAP0JH50_9MAGN</name>
<proteinExistence type="predicted"/>
<evidence type="ECO:0000256" key="1">
    <source>
        <dbReference type="SAM" id="MobiDB-lite"/>
    </source>
</evidence>
<organism evidence="2 3">
    <name type="scientific">Stephania cephalantha</name>
    <dbReference type="NCBI Taxonomy" id="152367"/>
    <lineage>
        <taxon>Eukaryota</taxon>
        <taxon>Viridiplantae</taxon>
        <taxon>Streptophyta</taxon>
        <taxon>Embryophyta</taxon>
        <taxon>Tracheophyta</taxon>
        <taxon>Spermatophyta</taxon>
        <taxon>Magnoliopsida</taxon>
        <taxon>Ranunculales</taxon>
        <taxon>Menispermaceae</taxon>
        <taxon>Menispermoideae</taxon>
        <taxon>Cissampelideae</taxon>
        <taxon>Stephania</taxon>
    </lineage>
</organism>
<evidence type="ECO:0000313" key="2">
    <source>
        <dbReference type="EMBL" id="KAK9133321.1"/>
    </source>
</evidence>
<reference evidence="2 3" key="1">
    <citation type="submission" date="2024-01" db="EMBL/GenBank/DDBJ databases">
        <title>Genome assemblies of Stephania.</title>
        <authorList>
            <person name="Yang L."/>
        </authorList>
    </citation>
    <scope>NUCLEOTIDE SEQUENCE [LARGE SCALE GENOMIC DNA]</scope>
    <source>
        <strain evidence="2">JXDWG</strain>
        <tissue evidence="2">Leaf</tissue>
    </source>
</reference>
<evidence type="ECO:0000313" key="3">
    <source>
        <dbReference type="Proteomes" id="UP001419268"/>
    </source>
</evidence>
<accession>A0AAP0JH50</accession>